<reference evidence="1" key="1">
    <citation type="submission" date="2022-08" db="EMBL/GenBank/DDBJ databases">
        <title>Genome Sequence of Lecanicillium fungicola.</title>
        <authorList>
            <person name="Buettner E."/>
        </authorList>
    </citation>
    <scope>NUCLEOTIDE SEQUENCE</scope>
    <source>
        <strain evidence="1">Babe33</strain>
    </source>
</reference>
<comment type="caution">
    <text evidence="1">The sequence shown here is derived from an EMBL/GenBank/DDBJ whole genome shotgun (WGS) entry which is preliminary data.</text>
</comment>
<proteinExistence type="predicted"/>
<evidence type="ECO:0000313" key="2">
    <source>
        <dbReference type="Proteomes" id="UP001143910"/>
    </source>
</evidence>
<dbReference type="EMBL" id="JANJQO010000135">
    <property type="protein sequence ID" value="KAJ2981365.1"/>
    <property type="molecule type" value="Genomic_DNA"/>
</dbReference>
<organism evidence="1 2">
    <name type="scientific">Zarea fungicola</name>
    <dbReference type="NCBI Taxonomy" id="93591"/>
    <lineage>
        <taxon>Eukaryota</taxon>
        <taxon>Fungi</taxon>
        <taxon>Dikarya</taxon>
        <taxon>Ascomycota</taxon>
        <taxon>Pezizomycotina</taxon>
        <taxon>Sordariomycetes</taxon>
        <taxon>Hypocreomycetidae</taxon>
        <taxon>Hypocreales</taxon>
        <taxon>Cordycipitaceae</taxon>
        <taxon>Zarea</taxon>
    </lineage>
</organism>
<protein>
    <submittedName>
        <fullName evidence="1">Uncharacterized protein</fullName>
    </submittedName>
</protein>
<sequence>MLVSLTWLLVVTSAFLRSGGYAEAASCSEFLACLSSIPEDNSTLITRTSAEYDQDRFGMNYYFSFKPSAIYYPATNVAVAAAIKCAALNNIPVAPRSGGHSYEGYSEGGADGALVLDLKQFQQFSIDASTGIARVGAGTRLGPLYSQLWENGKYLFPAGACPSVGIGGHALGGGTGLNGRKYGVATDNIVGMTVVDAKGDILDISAVSNPDLFWALRGAGGGSFGIVTEFRLQAYKAPEIVTTFSINYSMDKFSTVIDSYLKWGRTLNEDTMAELNVDSNYGITVQGTYHGDADGANATVAQLTALVGIPVAAEDQDVTPGTWYDAATRWAWLLNGTLADPVVGDVHYWRSTSMLYRNALSDQEKSIILKYLMNPAAGSSSTYMLIDLWGGKINRPNSAAAFDNHRGVEFGVEMVSESGNSTSPTGLGCPACQAWATNVGQDLRAAHSYGHIESYQNYINRELPDFLDAYYGKSLPRLQKIKAAVDPQNVFRFPQSIPLAELMAGGS</sequence>
<gene>
    <name evidence="1" type="ORF">NQ176_g2065</name>
</gene>
<dbReference type="Proteomes" id="UP001143910">
    <property type="component" value="Unassembled WGS sequence"/>
</dbReference>
<keyword evidence="2" id="KW-1185">Reference proteome</keyword>
<name>A0ACC1NPW6_9HYPO</name>
<evidence type="ECO:0000313" key="1">
    <source>
        <dbReference type="EMBL" id="KAJ2981365.1"/>
    </source>
</evidence>
<accession>A0ACC1NPW6</accession>